<dbReference type="SMART" id="SM00608">
    <property type="entry name" value="ACR"/>
    <property type="match status" value="1"/>
</dbReference>
<keyword evidence="6" id="KW-1015">Disulfide bond</keyword>
<evidence type="ECO:0000256" key="1">
    <source>
        <dbReference type="ARBA" id="ARBA00022670"/>
    </source>
</evidence>
<evidence type="ECO:0000256" key="8">
    <source>
        <dbReference type="PROSITE-ProRule" id="PRU00276"/>
    </source>
</evidence>
<dbReference type="GO" id="GO:0006508">
    <property type="term" value="P:proteolysis"/>
    <property type="evidence" value="ECO:0007669"/>
    <property type="project" value="UniProtKB-KW"/>
</dbReference>
<dbReference type="Proteomes" id="UP001634394">
    <property type="component" value="Unassembled WGS sequence"/>
</dbReference>
<dbReference type="PANTHER" id="PTHR11905:SF159">
    <property type="entry name" value="ADAM METALLOPROTEASE"/>
    <property type="match status" value="1"/>
</dbReference>
<comment type="caution">
    <text evidence="8">Lacks conserved residue(s) required for the propagation of feature annotation.</text>
</comment>
<evidence type="ECO:0000256" key="2">
    <source>
        <dbReference type="ARBA" id="ARBA00022723"/>
    </source>
</evidence>
<keyword evidence="5" id="KW-0482">Metalloprotease</keyword>
<dbReference type="GO" id="GO:0008237">
    <property type="term" value="F:metallopeptidase activity"/>
    <property type="evidence" value="ECO:0007669"/>
    <property type="project" value="UniProtKB-KW"/>
</dbReference>
<feature type="binding site" evidence="8">
    <location>
        <position position="417"/>
    </location>
    <ligand>
        <name>Zn(2+)</name>
        <dbReference type="ChEBI" id="CHEBI:29105"/>
        <note>catalytic</note>
    </ligand>
</feature>
<dbReference type="InterPro" id="IPR041645">
    <property type="entry name" value="ADAMTS_CR_2"/>
</dbReference>
<keyword evidence="11" id="KW-1185">Reference proteome</keyword>
<reference evidence="10 11" key="1">
    <citation type="submission" date="2024-11" db="EMBL/GenBank/DDBJ databases">
        <title>Chromosome-level genome assembly of the freshwater bivalve Anodonta woodiana.</title>
        <authorList>
            <person name="Chen X."/>
        </authorList>
    </citation>
    <scope>NUCLEOTIDE SEQUENCE [LARGE SCALE GENOMIC DNA]</scope>
    <source>
        <strain evidence="10">MN2024</strain>
        <tissue evidence="10">Gills</tissue>
    </source>
</reference>
<name>A0ABD3V532_SINWO</name>
<evidence type="ECO:0000313" key="10">
    <source>
        <dbReference type="EMBL" id="KAL3856707.1"/>
    </source>
</evidence>
<dbReference type="EMBL" id="JBJQND010000013">
    <property type="protein sequence ID" value="KAL3856707.1"/>
    <property type="molecule type" value="Genomic_DNA"/>
</dbReference>
<keyword evidence="3" id="KW-0378">Hydrolase</keyword>
<accession>A0ABD3V532</accession>
<dbReference type="Gene3D" id="3.40.1620.60">
    <property type="match status" value="1"/>
</dbReference>
<dbReference type="Pfam" id="PF17771">
    <property type="entry name" value="ADAMTS_CR_2"/>
    <property type="match status" value="1"/>
</dbReference>
<dbReference type="InterPro" id="IPR006586">
    <property type="entry name" value="ADAM_Cys-rich"/>
</dbReference>
<comment type="caution">
    <text evidence="10">The sequence shown here is derived from an EMBL/GenBank/DDBJ whole genome shotgun (WGS) entry which is preliminary data.</text>
</comment>
<evidence type="ECO:0000256" key="5">
    <source>
        <dbReference type="ARBA" id="ARBA00023049"/>
    </source>
</evidence>
<feature type="active site" evidence="8">
    <location>
        <position position="408"/>
    </location>
</feature>
<dbReference type="AlphaFoldDB" id="A0ABD3V532"/>
<protein>
    <recommendedName>
        <fullName evidence="9">Peptidase M12B domain-containing protein</fullName>
    </recommendedName>
</protein>
<evidence type="ECO:0000256" key="4">
    <source>
        <dbReference type="ARBA" id="ARBA00022833"/>
    </source>
</evidence>
<keyword evidence="7" id="KW-0325">Glycoprotein</keyword>
<dbReference type="PROSITE" id="PS50215">
    <property type="entry name" value="ADAM_MEPRO"/>
    <property type="match status" value="1"/>
</dbReference>
<proteinExistence type="predicted"/>
<gene>
    <name evidence="10" type="ORF">ACJMK2_011430</name>
</gene>
<dbReference type="PANTHER" id="PTHR11905">
    <property type="entry name" value="ADAM A DISINTEGRIN AND METALLOPROTEASE DOMAIN"/>
    <property type="match status" value="1"/>
</dbReference>
<feature type="binding site" evidence="8">
    <location>
        <position position="411"/>
    </location>
    <ligand>
        <name>Zn(2+)</name>
        <dbReference type="ChEBI" id="CHEBI:29105"/>
        <note>catalytic</note>
    </ligand>
</feature>
<keyword evidence="1" id="KW-0645">Protease</keyword>
<dbReference type="Pfam" id="PF01421">
    <property type="entry name" value="Reprolysin"/>
    <property type="match status" value="1"/>
</dbReference>
<dbReference type="SUPFAM" id="SSF55486">
    <property type="entry name" value="Metalloproteases ('zincins'), catalytic domain"/>
    <property type="match status" value="1"/>
</dbReference>
<evidence type="ECO:0000256" key="6">
    <source>
        <dbReference type="ARBA" id="ARBA00023157"/>
    </source>
</evidence>
<dbReference type="InterPro" id="IPR024079">
    <property type="entry name" value="MetalloPept_cat_dom_sf"/>
</dbReference>
<evidence type="ECO:0000259" key="9">
    <source>
        <dbReference type="PROSITE" id="PS50215"/>
    </source>
</evidence>
<dbReference type="GO" id="GO:0046872">
    <property type="term" value="F:metal ion binding"/>
    <property type="evidence" value="ECO:0007669"/>
    <property type="project" value="UniProtKB-KW"/>
</dbReference>
<evidence type="ECO:0000256" key="7">
    <source>
        <dbReference type="ARBA" id="ARBA00023180"/>
    </source>
</evidence>
<feature type="non-terminal residue" evidence="10">
    <location>
        <position position="564"/>
    </location>
</feature>
<keyword evidence="2 8" id="KW-0479">Metal-binding</keyword>
<evidence type="ECO:0000313" key="11">
    <source>
        <dbReference type="Proteomes" id="UP001634394"/>
    </source>
</evidence>
<dbReference type="InterPro" id="IPR001590">
    <property type="entry name" value="Peptidase_M12B"/>
</dbReference>
<feature type="binding site" evidence="8">
    <location>
        <position position="407"/>
    </location>
    <ligand>
        <name>Zn(2+)</name>
        <dbReference type="ChEBI" id="CHEBI:29105"/>
        <note>catalytic</note>
    </ligand>
</feature>
<sequence>MDEYSISLVRFLVSQYQDSQSLTSVLPTATDSEIVWLNDVTSSFEIDKRTLSDHALPDELTFRIRRGSDDLTLNLKRNHGIDPNADIYVVKSLKDGPSKLEKSQHLKTEDVAYYQDRNHGAFMTVRCIKRISGQCERFINGYIQLGDRYYDLQPANVDRSRNLFEASDLLGKRYVLQEQGTIQRDAAVKYNDQLETNYLAEAANIENELIDLLQRNIADLPNRETTDKRQPQLSIYWVKLAVLADPSVWHLFSELLETNDVEPDDEIVASKIREFYSHIINGVSLLYNNIEDPEIDINIILRAIYIYKAIESFPQRNSFVKFRHGVFYTDVSGLLMDLEYWDRNIGSTLGVEYDHAMLFTRYDLYDTYTANNGIRGRSPQSKVCIQGVRISVIESRDIFVTVSTAAHELGHNLGAVHDGDKKARSCPAADSFIMSSHSPQFDPEKPYSRNPWLFSNCSVAAFKKILKKKDCVRTYGPPFNPEEWNDYMIKLTGQTYSLDEQCQFIYGPRSRFCQDEPADICLYMQCTHPVTGECIDEYYNAARGSKCNENMYCIEGRCAGKSQN</sequence>
<dbReference type="Gene3D" id="3.40.390.10">
    <property type="entry name" value="Collagenase (Catalytic Domain)"/>
    <property type="match status" value="1"/>
</dbReference>
<evidence type="ECO:0000256" key="3">
    <source>
        <dbReference type="ARBA" id="ARBA00022801"/>
    </source>
</evidence>
<feature type="domain" description="Peptidase M12B" evidence="9">
    <location>
        <begin position="236"/>
        <end position="478"/>
    </location>
</feature>
<keyword evidence="4 8" id="KW-0862">Zinc</keyword>
<organism evidence="10 11">
    <name type="scientific">Sinanodonta woodiana</name>
    <name type="common">Chinese pond mussel</name>
    <name type="synonym">Anodonta woodiana</name>
    <dbReference type="NCBI Taxonomy" id="1069815"/>
    <lineage>
        <taxon>Eukaryota</taxon>
        <taxon>Metazoa</taxon>
        <taxon>Spiralia</taxon>
        <taxon>Lophotrochozoa</taxon>
        <taxon>Mollusca</taxon>
        <taxon>Bivalvia</taxon>
        <taxon>Autobranchia</taxon>
        <taxon>Heteroconchia</taxon>
        <taxon>Palaeoheterodonta</taxon>
        <taxon>Unionida</taxon>
        <taxon>Unionoidea</taxon>
        <taxon>Unionidae</taxon>
        <taxon>Unioninae</taxon>
        <taxon>Sinanodonta</taxon>
    </lineage>
</organism>